<dbReference type="InterPro" id="IPR016800">
    <property type="entry name" value="UCP022080"/>
</dbReference>
<evidence type="ECO:0000313" key="3">
    <source>
        <dbReference type="Proteomes" id="UP000284763"/>
    </source>
</evidence>
<dbReference type="EMBL" id="QZAB01000420">
    <property type="protein sequence ID" value="RQD82896.1"/>
    <property type="molecule type" value="Genomic_DNA"/>
</dbReference>
<reference evidence="2 3" key="1">
    <citation type="submission" date="2018-08" db="EMBL/GenBank/DDBJ databases">
        <title>The metabolism and importance of syntrophic acetate oxidation coupled to methane or sulfide production in haloalkaline environments.</title>
        <authorList>
            <person name="Timmers P.H.A."/>
            <person name="Vavourakis C.D."/>
            <person name="Sorokin D.Y."/>
            <person name="Sinninghe Damste J.S."/>
            <person name="Muyzer G."/>
            <person name="Stams A.J.M."/>
            <person name="Plugge C.M."/>
        </authorList>
    </citation>
    <scope>NUCLEOTIDE SEQUENCE [LARGE SCALE GENOMIC DNA]</scope>
    <source>
        <strain evidence="2">MSAO_Arc3</strain>
    </source>
</reference>
<evidence type="ECO:0000313" key="2">
    <source>
        <dbReference type="EMBL" id="RQD82896.1"/>
    </source>
</evidence>
<gene>
    <name evidence="2" type="ORF">D5R95_06660</name>
</gene>
<name>A0A424YUX4_9EURY</name>
<dbReference type="Gene3D" id="3.30.310.190">
    <property type="match status" value="1"/>
</dbReference>
<feature type="non-terminal residue" evidence="2">
    <location>
        <position position="101"/>
    </location>
</feature>
<proteinExistence type="predicted"/>
<organism evidence="2 3">
    <name type="scientific">Methanosalsum natronophilum</name>
    <dbReference type="NCBI Taxonomy" id="768733"/>
    <lineage>
        <taxon>Archaea</taxon>
        <taxon>Methanobacteriati</taxon>
        <taxon>Methanobacteriota</taxon>
        <taxon>Stenosarchaea group</taxon>
        <taxon>Methanomicrobia</taxon>
        <taxon>Methanosarcinales</taxon>
        <taxon>Methanosarcinaceae</taxon>
        <taxon>Methanosalsum</taxon>
    </lineage>
</organism>
<dbReference type="Pfam" id="PF18446">
    <property type="entry name" value="DUF5611"/>
    <property type="match status" value="1"/>
</dbReference>
<protein>
    <recommendedName>
        <fullName evidence="1">DUF5611 domain-containing protein</fullName>
    </recommendedName>
</protein>
<dbReference type="AlphaFoldDB" id="A0A424YUX4"/>
<feature type="domain" description="DUF5611" evidence="1">
    <location>
        <begin position="1"/>
        <end position="99"/>
    </location>
</feature>
<accession>A0A424YUX4</accession>
<sequence>MQAYKLKRGYSPDIERIQSLLEQHFPSEIKENNGKLVTSYGAISEMEVWIEDKKLLVDTVSDTDVSDENIVLDTNKKFRNFLNDATGYTAKERVKQAKKNV</sequence>
<dbReference type="PIRSF" id="PIRSF022080">
    <property type="entry name" value="UCP022080"/>
    <property type="match status" value="1"/>
</dbReference>
<dbReference type="Proteomes" id="UP000284763">
    <property type="component" value="Unassembled WGS sequence"/>
</dbReference>
<comment type="caution">
    <text evidence="2">The sequence shown here is derived from an EMBL/GenBank/DDBJ whole genome shotgun (WGS) entry which is preliminary data.</text>
</comment>
<evidence type="ECO:0000259" key="1">
    <source>
        <dbReference type="Pfam" id="PF18446"/>
    </source>
</evidence>
<dbReference type="InterPro" id="IPR040713">
    <property type="entry name" value="DUF5611"/>
</dbReference>